<gene>
    <name evidence="1" type="ORF">PAXRUDRAFT_712737</name>
</gene>
<keyword evidence="2" id="KW-1185">Reference proteome</keyword>
<reference evidence="1 2" key="1">
    <citation type="submission" date="2014-04" db="EMBL/GenBank/DDBJ databases">
        <authorList>
            <consortium name="DOE Joint Genome Institute"/>
            <person name="Kuo A."/>
            <person name="Kohler A."/>
            <person name="Jargeat P."/>
            <person name="Nagy L.G."/>
            <person name="Floudas D."/>
            <person name="Copeland A."/>
            <person name="Barry K.W."/>
            <person name="Cichocki N."/>
            <person name="Veneault-Fourrey C."/>
            <person name="LaButti K."/>
            <person name="Lindquist E.A."/>
            <person name="Lipzen A."/>
            <person name="Lundell T."/>
            <person name="Morin E."/>
            <person name="Murat C."/>
            <person name="Sun H."/>
            <person name="Tunlid A."/>
            <person name="Henrissat B."/>
            <person name="Grigoriev I.V."/>
            <person name="Hibbett D.S."/>
            <person name="Martin F."/>
            <person name="Nordberg H.P."/>
            <person name="Cantor M.N."/>
            <person name="Hua S.X."/>
        </authorList>
    </citation>
    <scope>NUCLEOTIDE SEQUENCE [LARGE SCALE GENOMIC DNA]</scope>
    <source>
        <strain evidence="1 2">Ve08.2h10</strain>
    </source>
</reference>
<dbReference type="Proteomes" id="UP000054538">
    <property type="component" value="Unassembled WGS sequence"/>
</dbReference>
<dbReference type="InParanoid" id="A0A0D0EAS0"/>
<protein>
    <submittedName>
        <fullName evidence="1">Uncharacterized protein</fullName>
    </submittedName>
</protein>
<reference evidence="2" key="2">
    <citation type="submission" date="2015-01" db="EMBL/GenBank/DDBJ databases">
        <title>Evolutionary Origins and Diversification of the Mycorrhizal Mutualists.</title>
        <authorList>
            <consortium name="DOE Joint Genome Institute"/>
            <consortium name="Mycorrhizal Genomics Consortium"/>
            <person name="Kohler A."/>
            <person name="Kuo A."/>
            <person name="Nagy L.G."/>
            <person name="Floudas D."/>
            <person name="Copeland A."/>
            <person name="Barry K.W."/>
            <person name="Cichocki N."/>
            <person name="Veneault-Fourrey C."/>
            <person name="LaButti K."/>
            <person name="Lindquist E.A."/>
            <person name="Lipzen A."/>
            <person name="Lundell T."/>
            <person name="Morin E."/>
            <person name="Murat C."/>
            <person name="Riley R."/>
            <person name="Ohm R."/>
            <person name="Sun H."/>
            <person name="Tunlid A."/>
            <person name="Henrissat B."/>
            <person name="Grigoriev I.V."/>
            <person name="Hibbett D.S."/>
            <person name="Martin F."/>
        </authorList>
    </citation>
    <scope>NUCLEOTIDE SEQUENCE [LARGE SCALE GENOMIC DNA]</scope>
    <source>
        <strain evidence="2">Ve08.2h10</strain>
    </source>
</reference>
<name>A0A0D0EAS0_9AGAM</name>
<dbReference type="HOGENOM" id="CLU_1732081_0_0_1"/>
<dbReference type="EMBL" id="KN824830">
    <property type="protein sequence ID" value="KIL00605.1"/>
    <property type="molecule type" value="Genomic_DNA"/>
</dbReference>
<organism evidence="1 2">
    <name type="scientific">Paxillus rubicundulus Ve08.2h10</name>
    <dbReference type="NCBI Taxonomy" id="930991"/>
    <lineage>
        <taxon>Eukaryota</taxon>
        <taxon>Fungi</taxon>
        <taxon>Dikarya</taxon>
        <taxon>Basidiomycota</taxon>
        <taxon>Agaricomycotina</taxon>
        <taxon>Agaricomycetes</taxon>
        <taxon>Agaricomycetidae</taxon>
        <taxon>Boletales</taxon>
        <taxon>Paxilineae</taxon>
        <taxon>Paxillaceae</taxon>
        <taxon>Paxillus</taxon>
    </lineage>
</organism>
<evidence type="ECO:0000313" key="2">
    <source>
        <dbReference type="Proteomes" id="UP000054538"/>
    </source>
</evidence>
<proteinExistence type="predicted"/>
<evidence type="ECO:0000313" key="1">
    <source>
        <dbReference type="EMBL" id="KIL00605.1"/>
    </source>
</evidence>
<accession>A0A0D0EAS0</accession>
<dbReference type="AlphaFoldDB" id="A0A0D0EAS0"/>
<sequence length="151" mass="16499">MTNASDTLPPFISSSMSPVFFIPVSPSSLGLSHSFSRPTRCRSFIVPAQAPRLPLCLHHSSSQFLSRHRRRSQKNTTSLASHHLRRALPLFLPALSALPSSGILSIPLDHTTALTARQRQACSVMTMSLARADRVKTGDASQLHRSHPLAL</sequence>